<keyword evidence="2" id="KW-1185">Reference proteome</keyword>
<dbReference type="Proteomes" id="UP000022447">
    <property type="component" value="Unassembled WGS sequence"/>
</dbReference>
<dbReference type="EMBL" id="JALZ01000027">
    <property type="protein sequence ID" value="ETX13412.1"/>
    <property type="molecule type" value="Genomic_DNA"/>
</dbReference>
<evidence type="ECO:0000313" key="1">
    <source>
        <dbReference type="EMBL" id="ETX13412.1"/>
    </source>
</evidence>
<protein>
    <submittedName>
        <fullName evidence="1">Uncharacterized protein</fullName>
    </submittedName>
</protein>
<gene>
    <name evidence="1" type="ORF">OCH239_10545</name>
</gene>
<reference evidence="1 2" key="1">
    <citation type="submission" date="2014-01" db="EMBL/GenBank/DDBJ databases">
        <title>Roseivivax halodurans JCM 10272 Genome Sequencing.</title>
        <authorList>
            <person name="Lai Q."/>
            <person name="Li G."/>
            <person name="Shao Z."/>
        </authorList>
    </citation>
    <scope>NUCLEOTIDE SEQUENCE [LARGE SCALE GENOMIC DNA]</scope>
    <source>
        <strain evidence="1 2">JCM 10272</strain>
    </source>
</reference>
<accession>X7EBX6</accession>
<dbReference type="AlphaFoldDB" id="X7EBX6"/>
<proteinExistence type="predicted"/>
<sequence>MRPLKNNVVEVRSQPKRDIRIRRIRCFAAIAKRTRRFPGTGHPATHSEHW</sequence>
<name>X7EBX6_9RHOB</name>
<evidence type="ECO:0000313" key="2">
    <source>
        <dbReference type="Proteomes" id="UP000022447"/>
    </source>
</evidence>
<comment type="caution">
    <text evidence="1">The sequence shown here is derived from an EMBL/GenBank/DDBJ whole genome shotgun (WGS) entry which is preliminary data.</text>
</comment>
<organism evidence="1 2">
    <name type="scientific">Roseivivax halodurans JCM 10272</name>
    <dbReference type="NCBI Taxonomy" id="1449350"/>
    <lineage>
        <taxon>Bacteria</taxon>
        <taxon>Pseudomonadati</taxon>
        <taxon>Pseudomonadota</taxon>
        <taxon>Alphaproteobacteria</taxon>
        <taxon>Rhodobacterales</taxon>
        <taxon>Roseobacteraceae</taxon>
        <taxon>Roseivivax</taxon>
    </lineage>
</organism>